<dbReference type="GO" id="GO:0005886">
    <property type="term" value="C:plasma membrane"/>
    <property type="evidence" value="ECO:0007669"/>
    <property type="project" value="UniProtKB-SubCell"/>
</dbReference>
<evidence type="ECO:0000256" key="3">
    <source>
        <dbReference type="ARBA" id="ARBA00022692"/>
    </source>
</evidence>
<feature type="domain" description="Motility protein A N-terminal" evidence="10">
    <location>
        <begin position="45"/>
        <end position="110"/>
    </location>
</feature>
<dbReference type="Pfam" id="PF20560">
    <property type="entry name" value="MotA_N"/>
    <property type="match status" value="1"/>
</dbReference>
<keyword evidence="7" id="KW-0813">Transport</keyword>
<dbReference type="Proteomes" id="UP000199345">
    <property type="component" value="Unassembled WGS sequence"/>
</dbReference>
<evidence type="ECO:0000259" key="10">
    <source>
        <dbReference type="Pfam" id="PF20560"/>
    </source>
</evidence>
<name>A0A1I0CL20_9PROT</name>
<protein>
    <submittedName>
        <fullName evidence="11">Chemotaxis protein MotA</fullName>
    </submittedName>
</protein>
<evidence type="ECO:0000256" key="8">
    <source>
        <dbReference type="SAM" id="Phobius"/>
    </source>
</evidence>
<gene>
    <name evidence="11" type="ORF">SAMN05216326_11522</name>
</gene>
<evidence type="ECO:0000256" key="7">
    <source>
        <dbReference type="RuleBase" id="RU004057"/>
    </source>
</evidence>
<evidence type="ECO:0000256" key="1">
    <source>
        <dbReference type="ARBA" id="ARBA00004651"/>
    </source>
</evidence>
<keyword evidence="6 8" id="KW-0472">Membrane</keyword>
<dbReference type="GO" id="GO:0006935">
    <property type="term" value="P:chemotaxis"/>
    <property type="evidence" value="ECO:0007669"/>
    <property type="project" value="InterPro"/>
</dbReference>
<dbReference type="InterPro" id="IPR046786">
    <property type="entry name" value="MotA_N"/>
</dbReference>
<dbReference type="GO" id="GO:0015031">
    <property type="term" value="P:protein transport"/>
    <property type="evidence" value="ECO:0007669"/>
    <property type="project" value="UniProtKB-KW"/>
</dbReference>
<keyword evidence="2" id="KW-1003">Cell membrane</keyword>
<feature type="transmembrane region" description="Helical" evidence="8">
    <location>
        <begin position="220"/>
        <end position="240"/>
    </location>
</feature>
<organism evidence="11 12">
    <name type="scientific">Nitrosomonas marina</name>
    <dbReference type="NCBI Taxonomy" id="917"/>
    <lineage>
        <taxon>Bacteria</taxon>
        <taxon>Pseudomonadati</taxon>
        <taxon>Pseudomonadota</taxon>
        <taxon>Betaproteobacteria</taxon>
        <taxon>Nitrosomonadales</taxon>
        <taxon>Nitrosomonadaceae</taxon>
        <taxon>Nitrosomonas</taxon>
    </lineage>
</organism>
<keyword evidence="12" id="KW-1185">Reference proteome</keyword>
<evidence type="ECO:0000256" key="4">
    <source>
        <dbReference type="ARBA" id="ARBA00022779"/>
    </source>
</evidence>
<dbReference type="AlphaFoldDB" id="A0A1I0CL20"/>
<proteinExistence type="inferred from homology"/>
<dbReference type="PANTHER" id="PTHR30433:SF3">
    <property type="entry name" value="MOTILITY PROTEIN A"/>
    <property type="match status" value="1"/>
</dbReference>
<dbReference type="GO" id="GO:0071978">
    <property type="term" value="P:bacterial-type flagellum-dependent swarming motility"/>
    <property type="evidence" value="ECO:0007669"/>
    <property type="project" value="InterPro"/>
</dbReference>
<dbReference type="NCBIfam" id="NF006583">
    <property type="entry name" value="PRK09109.1"/>
    <property type="match status" value="1"/>
</dbReference>
<evidence type="ECO:0000259" key="9">
    <source>
        <dbReference type="Pfam" id="PF01618"/>
    </source>
</evidence>
<accession>A0A1I0CL20</accession>
<feature type="transmembrane region" description="Helical" evidence="8">
    <location>
        <begin position="188"/>
        <end position="208"/>
    </location>
</feature>
<feature type="transmembrane region" description="Helical" evidence="8">
    <location>
        <begin position="42"/>
        <end position="61"/>
    </location>
</feature>
<feature type="transmembrane region" description="Helical" evidence="8">
    <location>
        <begin position="67"/>
        <end position="88"/>
    </location>
</feature>
<dbReference type="InterPro" id="IPR047055">
    <property type="entry name" value="MotA-like"/>
</dbReference>
<evidence type="ECO:0000313" key="12">
    <source>
        <dbReference type="Proteomes" id="UP000199345"/>
    </source>
</evidence>
<keyword evidence="7" id="KW-0653">Protein transport</keyword>
<dbReference type="InterPro" id="IPR002898">
    <property type="entry name" value="MotA_ExbB_proton_chnl"/>
</dbReference>
<comment type="subcellular location">
    <subcellularLocation>
        <location evidence="1">Cell membrane</location>
        <topology evidence="1">Multi-pass membrane protein</topology>
    </subcellularLocation>
    <subcellularLocation>
        <location evidence="7">Membrane</location>
        <topology evidence="7">Multi-pass membrane protein</topology>
    </subcellularLocation>
</comment>
<evidence type="ECO:0000256" key="5">
    <source>
        <dbReference type="ARBA" id="ARBA00022989"/>
    </source>
</evidence>
<evidence type="ECO:0000313" key="11">
    <source>
        <dbReference type="EMBL" id="SET19884.1"/>
    </source>
</evidence>
<feature type="domain" description="MotA/TolQ/ExbB proton channel" evidence="9">
    <location>
        <begin position="139"/>
        <end position="258"/>
    </location>
</feature>
<sequence>MSTAYTGHSTFAQPPEKSLTPETYYSQVVSGQMMSNKTKIDVSSIAGITLALAAIMGGQMLEGGHLGALLQFAAFFIVMGGTVGAVLLQSPVKVLINGVKMAKWIFFPPKRPTQVLIKQVVGWSYLSRKEGLLVLERHAESATDPLTKKGLLLLADGSKAEKLREILEIEVETEVSFQRQSAKIWEAAGGYAPTIGILGAVLGLIHVMENLTEPSLLGSGIAVAFVATIYGVGLANLFFLPIANKLKSIINEQLVFREMLIDGLVGIAHGENPRLIENRLMSYCVEK</sequence>
<keyword evidence="4" id="KW-0283">Flagellar rotation</keyword>
<evidence type="ECO:0000256" key="6">
    <source>
        <dbReference type="ARBA" id="ARBA00023136"/>
    </source>
</evidence>
<keyword evidence="3 8" id="KW-0812">Transmembrane</keyword>
<dbReference type="Pfam" id="PF01618">
    <property type="entry name" value="MotA_ExbB"/>
    <property type="match status" value="1"/>
</dbReference>
<dbReference type="PANTHER" id="PTHR30433">
    <property type="entry name" value="CHEMOTAXIS PROTEIN MOTA"/>
    <property type="match status" value="1"/>
</dbReference>
<dbReference type="EMBL" id="FOIA01000015">
    <property type="protein sequence ID" value="SET19884.1"/>
    <property type="molecule type" value="Genomic_DNA"/>
</dbReference>
<keyword evidence="5 8" id="KW-1133">Transmembrane helix</keyword>
<evidence type="ECO:0000256" key="2">
    <source>
        <dbReference type="ARBA" id="ARBA00022475"/>
    </source>
</evidence>
<reference evidence="12" key="1">
    <citation type="submission" date="2016-10" db="EMBL/GenBank/DDBJ databases">
        <authorList>
            <person name="Varghese N."/>
            <person name="Submissions S."/>
        </authorList>
    </citation>
    <scope>NUCLEOTIDE SEQUENCE [LARGE SCALE GENOMIC DNA]</scope>
    <source>
        <strain evidence="12">Nm71</strain>
    </source>
</reference>
<comment type="similarity">
    <text evidence="7">Belongs to the exbB/tolQ family.</text>
</comment>